<dbReference type="PROSITE" id="PS50937">
    <property type="entry name" value="HTH_MERR_2"/>
    <property type="match status" value="1"/>
</dbReference>
<proteinExistence type="predicted"/>
<gene>
    <name evidence="4" type="ORF">I8J30_19890</name>
</gene>
<protein>
    <submittedName>
        <fullName evidence="4">MerR family transcriptional regulator</fullName>
    </submittedName>
</protein>
<dbReference type="PANTHER" id="PTHR30204">
    <property type="entry name" value="REDOX-CYCLING DRUG-SENSING TRANSCRIPTIONAL ACTIVATOR SOXR"/>
    <property type="match status" value="1"/>
</dbReference>
<dbReference type="InterPro" id="IPR047057">
    <property type="entry name" value="MerR_fam"/>
</dbReference>
<feature type="coiled-coil region" evidence="2">
    <location>
        <begin position="112"/>
        <end position="139"/>
    </location>
</feature>
<name>A0ABS5CGN7_9BACL</name>
<reference evidence="4 5" key="1">
    <citation type="submission" date="2021-04" db="EMBL/GenBank/DDBJ databases">
        <title>Paenibacillus sp. DLE-14 whole genome sequence.</title>
        <authorList>
            <person name="Ham Y.J."/>
        </authorList>
    </citation>
    <scope>NUCLEOTIDE SEQUENCE [LARGE SCALE GENOMIC DNA]</scope>
    <source>
        <strain evidence="4 5">DLE-14</strain>
    </source>
</reference>
<dbReference type="SMART" id="SM00422">
    <property type="entry name" value="HTH_MERR"/>
    <property type="match status" value="1"/>
</dbReference>
<dbReference type="Pfam" id="PF13411">
    <property type="entry name" value="MerR_1"/>
    <property type="match status" value="1"/>
</dbReference>
<keyword evidence="5" id="KW-1185">Reference proteome</keyword>
<feature type="domain" description="HTH merR-type" evidence="3">
    <location>
        <begin position="4"/>
        <end position="74"/>
    </location>
</feature>
<accession>A0ABS5CGN7</accession>
<evidence type="ECO:0000313" key="4">
    <source>
        <dbReference type="EMBL" id="MBP3964991.1"/>
    </source>
</evidence>
<dbReference type="EMBL" id="JAGKSP010000008">
    <property type="protein sequence ID" value="MBP3964991.1"/>
    <property type="molecule type" value="Genomic_DNA"/>
</dbReference>
<comment type="caution">
    <text evidence="4">The sequence shown here is derived from an EMBL/GenBank/DDBJ whole genome shotgun (WGS) entry which is preliminary data.</text>
</comment>
<dbReference type="Gene3D" id="1.10.1660.10">
    <property type="match status" value="1"/>
</dbReference>
<evidence type="ECO:0000259" key="3">
    <source>
        <dbReference type="PROSITE" id="PS50937"/>
    </source>
</evidence>
<evidence type="ECO:0000256" key="1">
    <source>
        <dbReference type="ARBA" id="ARBA00023125"/>
    </source>
</evidence>
<dbReference type="InterPro" id="IPR009061">
    <property type="entry name" value="DNA-bd_dom_put_sf"/>
</dbReference>
<dbReference type="InterPro" id="IPR000551">
    <property type="entry name" value="MerR-type_HTH_dom"/>
</dbReference>
<dbReference type="PANTHER" id="PTHR30204:SF58">
    <property type="entry name" value="HTH-TYPE TRANSCRIPTIONAL REGULATOR YFMP"/>
    <property type="match status" value="1"/>
</dbReference>
<evidence type="ECO:0000256" key="2">
    <source>
        <dbReference type="SAM" id="Coils"/>
    </source>
</evidence>
<sequence length="142" mass="16770">MGERYKIDDVAKESGLTKRTIRYYEEIGVLPPPERTEGGTRLYARMHIERLKQIINARDVLGFSLQEIIDFVAIREELIQHGDAYRKAEEADQKREKLLEAGQMVDKQLQMIDYKLEKMKEFRKEIEQLKKRVNVALDQMNT</sequence>
<organism evidence="4 5">
    <name type="scientific">Paenibacillus lignilyticus</name>
    <dbReference type="NCBI Taxonomy" id="1172615"/>
    <lineage>
        <taxon>Bacteria</taxon>
        <taxon>Bacillati</taxon>
        <taxon>Bacillota</taxon>
        <taxon>Bacilli</taxon>
        <taxon>Bacillales</taxon>
        <taxon>Paenibacillaceae</taxon>
        <taxon>Paenibacillus</taxon>
    </lineage>
</organism>
<keyword evidence="2" id="KW-0175">Coiled coil</keyword>
<dbReference type="SUPFAM" id="SSF46955">
    <property type="entry name" value="Putative DNA-binding domain"/>
    <property type="match status" value="1"/>
</dbReference>
<dbReference type="Proteomes" id="UP000673394">
    <property type="component" value="Unassembled WGS sequence"/>
</dbReference>
<evidence type="ECO:0000313" key="5">
    <source>
        <dbReference type="Proteomes" id="UP000673394"/>
    </source>
</evidence>
<keyword evidence="1" id="KW-0238">DNA-binding</keyword>